<evidence type="ECO:0008006" key="4">
    <source>
        <dbReference type="Google" id="ProtNLM"/>
    </source>
</evidence>
<evidence type="ECO:0000313" key="3">
    <source>
        <dbReference type="Proteomes" id="UP001464555"/>
    </source>
</evidence>
<organism evidence="2 3">
    <name type="scientific">Flavobacterium arundinis</name>
    <dbReference type="NCBI Taxonomy" id="3139143"/>
    <lineage>
        <taxon>Bacteria</taxon>
        <taxon>Pseudomonadati</taxon>
        <taxon>Bacteroidota</taxon>
        <taxon>Flavobacteriia</taxon>
        <taxon>Flavobacteriales</taxon>
        <taxon>Flavobacteriaceae</taxon>
        <taxon>Flavobacterium</taxon>
    </lineage>
</organism>
<keyword evidence="1" id="KW-0732">Signal</keyword>
<keyword evidence="3" id="KW-1185">Reference proteome</keyword>
<reference evidence="2 3" key="1">
    <citation type="submission" date="2024-04" db="EMBL/GenBank/DDBJ databases">
        <title>Flavobacterium sp. DGU11 16S ribosomal RNA gene Genome sequencing and assembly.</title>
        <authorList>
            <person name="Park S."/>
        </authorList>
    </citation>
    <scope>NUCLEOTIDE SEQUENCE [LARGE SCALE GENOMIC DNA]</scope>
    <source>
        <strain evidence="2 3">DGU11</strain>
    </source>
</reference>
<accession>A0ABU9I0I3</accession>
<dbReference type="Proteomes" id="UP001464555">
    <property type="component" value="Unassembled WGS sequence"/>
</dbReference>
<evidence type="ECO:0000313" key="2">
    <source>
        <dbReference type="EMBL" id="MEL1245514.1"/>
    </source>
</evidence>
<dbReference type="EMBL" id="JBBYHR010000008">
    <property type="protein sequence ID" value="MEL1245514.1"/>
    <property type="molecule type" value="Genomic_DNA"/>
</dbReference>
<sequence>MQKTTTVVILLLCLIFCGCSSSKQDQISRDGQRLAEQYAELETASSAFLSRDSQKQFLEKLDAYMAKNYPELSSEGTAKMKILFPVLIDKSKTKVVVLGLNRIVDKIGRRVDCVRFVSCRYINSQWYFAFKPGYSNLITYEDDNEPLLTEEEAARKTISIIMELKYYKNNAKASERLFQSIFYYL</sequence>
<evidence type="ECO:0000256" key="1">
    <source>
        <dbReference type="SAM" id="SignalP"/>
    </source>
</evidence>
<feature type="chain" id="PRO_5046946153" description="Lipoprotein" evidence="1">
    <location>
        <begin position="24"/>
        <end position="185"/>
    </location>
</feature>
<feature type="signal peptide" evidence="1">
    <location>
        <begin position="1"/>
        <end position="23"/>
    </location>
</feature>
<gene>
    <name evidence="2" type="ORF">AAEO56_14665</name>
</gene>
<proteinExistence type="predicted"/>
<dbReference type="PROSITE" id="PS51257">
    <property type="entry name" value="PROKAR_LIPOPROTEIN"/>
    <property type="match status" value="1"/>
</dbReference>
<comment type="caution">
    <text evidence="2">The sequence shown here is derived from an EMBL/GenBank/DDBJ whole genome shotgun (WGS) entry which is preliminary data.</text>
</comment>
<name>A0ABU9I0I3_9FLAO</name>
<dbReference type="RefSeq" id="WP_341697812.1">
    <property type="nucleotide sequence ID" value="NZ_JBBYHR010000008.1"/>
</dbReference>
<protein>
    <recommendedName>
        <fullName evidence="4">Lipoprotein</fullName>
    </recommendedName>
</protein>